<dbReference type="KEGG" id="pstu:UIB01_09735"/>
<keyword evidence="1" id="KW-0010">Activator</keyword>
<dbReference type="AlphaFoldDB" id="A0A023WRA4"/>
<evidence type="ECO:0000256" key="1">
    <source>
        <dbReference type="ARBA" id="ARBA00023159"/>
    </source>
</evidence>
<sequence>MGRLVLSRRADEQIRLTLKPGASIDDFLDELEQVGIWITVVQTDGGRARLAIEAPEQLLVLRDELIPSRESFVKLTAGFERS</sequence>
<dbReference type="Proteomes" id="UP000025238">
    <property type="component" value="Chromosome"/>
</dbReference>
<dbReference type="GO" id="GO:0003723">
    <property type="term" value="F:RNA binding"/>
    <property type="evidence" value="ECO:0007669"/>
    <property type="project" value="InterPro"/>
</dbReference>
<organism evidence="2 3">
    <name type="scientific">Stutzerimonas stutzeri</name>
    <name type="common">Pseudomonas stutzeri</name>
    <dbReference type="NCBI Taxonomy" id="316"/>
    <lineage>
        <taxon>Bacteria</taxon>
        <taxon>Pseudomonadati</taxon>
        <taxon>Pseudomonadota</taxon>
        <taxon>Gammaproteobacteria</taxon>
        <taxon>Pseudomonadales</taxon>
        <taxon>Pseudomonadaceae</taxon>
        <taxon>Stutzerimonas</taxon>
    </lineage>
</organism>
<evidence type="ECO:0000313" key="3">
    <source>
        <dbReference type="Proteomes" id="UP000025238"/>
    </source>
</evidence>
<dbReference type="SUPFAM" id="SSF117130">
    <property type="entry name" value="CsrA-like"/>
    <property type="match status" value="1"/>
</dbReference>
<dbReference type="Pfam" id="PF02599">
    <property type="entry name" value="CsrA"/>
    <property type="match status" value="1"/>
</dbReference>
<dbReference type="GO" id="GO:0006402">
    <property type="term" value="P:mRNA catabolic process"/>
    <property type="evidence" value="ECO:0007669"/>
    <property type="project" value="InterPro"/>
</dbReference>
<dbReference type="InterPro" id="IPR003751">
    <property type="entry name" value="CsrA"/>
</dbReference>
<dbReference type="GO" id="GO:0006109">
    <property type="term" value="P:regulation of carbohydrate metabolic process"/>
    <property type="evidence" value="ECO:0007669"/>
    <property type="project" value="InterPro"/>
</dbReference>
<dbReference type="PATRIC" id="fig|316.97.peg.1947"/>
<dbReference type="EMBL" id="CP007509">
    <property type="protein sequence ID" value="AHY42747.1"/>
    <property type="molecule type" value="Genomic_DNA"/>
</dbReference>
<name>A0A023WRA4_STUST</name>
<dbReference type="Gene3D" id="2.60.40.4380">
    <property type="entry name" value="Translational regulator CsrA"/>
    <property type="match status" value="1"/>
</dbReference>
<protein>
    <recommendedName>
        <fullName evidence="4">Carbon storage regulator</fullName>
    </recommendedName>
</protein>
<accession>A0A023WRA4</accession>
<evidence type="ECO:0008006" key="4">
    <source>
        <dbReference type="Google" id="ProtNLM"/>
    </source>
</evidence>
<proteinExistence type="predicted"/>
<reference evidence="2 3" key="1">
    <citation type="submission" date="2014-03" db="EMBL/GenBank/DDBJ databases">
        <title>Complete genome sequence of Pseudomonas stutzeri 19SMN4.</title>
        <authorList>
            <person name="Brunet-Galmes I."/>
            <person name="Nogales B."/>
            <person name="Busquets A."/>
            <person name="Pena A."/>
            <person name="Gomila M."/>
            <person name="Garcia-Valdes E."/>
            <person name="Lalucat J."/>
            <person name="Bennasar A."/>
            <person name="Bosch R."/>
        </authorList>
    </citation>
    <scope>NUCLEOTIDE SEQUENCE [LARGE SCALE GENOMIC DNA]</scope>
    <source>
        <strain evidence="2 3">19SMN4</strain>
    </source>
</reference>
<dbReference type="InterPro" id="IPR036107">
    <property type="entry name" value="CsrA_sf"/>
</dbReference>
<evidence type="ECO:0000313" key="2">
    <source>
        <dbReference type="EMBL" id="AHY42747.1"/>
    </source>
</evidence>
<gene>
    <name evidence="2" type="ORF">UIB01_09735</name>
</gene>